<dbReference type="EMBL" id="AZBU02000006">
    <property type="protein sequence ID" value="TKR73112.1"/>
    <property type="molecule type" value="Genomic_DNA"/>
</dbReference>
<feature type="region of interest" description="Disordered" evidence="1">
    <location>
        <begin position="437"/>
        <end position="623"/>
    </location>
</feature>
<dbReference type="AlphaFoldDB" id="A0A4U5MU98"/>
<evidence type="ECO:0000256" key="1">
    <source>
        <dbReference type="SAM" id="MobiDB-lite"/>
    </source>
</evidence>
<feature type="region of interest" description="Disordered" evidence="1">
    <location>
        <begin position="1"/>
        <end position="30"/>
    </location>
</feature>
<dbReference type="Proteomes" id="UP000298663">
    <property type="component" value="Unassembled WGS sequence"/>
</dbReference>
<feature type="compositionally biased region" description="Basic and acidic residues" evidence="1">
    <location>
        <begin position="563"/>
        <end position="573"/>
    </location>
</feature>
<keyword evidence="3" id="KW-1185">Reference proteome</keyword>
<feature type="region of interest" description="Disordered" evidence="1">
    <location>
        <begin position="180"/>
        <end position="226"/>
    </location>
</feature>
<accession>A0A4U5MU98</accession>
<feature type="compositionally biased region" description="Polar residues" evidence="1">
    <location>
        <begin position="482"/>
        <end position="491"/>
    </location>
</feature>
<sequence length="623" mass="71454">MGPRQPMSPFTRDSESLLSQQPQPHVQAHSSLLTLTYGPPKQGIEKKLRRPKNDGEIRIEKLTLIICYLTWKNMKVTAIEVSVLYPFAIAHFQPYMRKQSVTDEFEDRKKAIRSALSTNFEKLDETAVVTKQEPAKWWPGARLEEFEQLTQEAFEKGILDCLVEDKEILAKVVKGEWGPRDLNGKRLPQTKKEQMDEENKLKEAKKRLSKNQGDSKNKKPKPLSMDGNVQYVALPEQVQFTYRGRPPTTEELLHSSQRHLPVEGFFFDPRKQHIPTQSVPYAPICAGNKMPTQMPHFLTQDQFQQSYTDPYQHFYQQPASQFQPCRVAQPVHPSRAMQDQGFLAQPQPFSYHEPAPATPAQMYSPTIMEADPKHLSTSPQNTKKPLEELKKKDQPQISHEPVHKADLCQTFLEDQPREEPKKQSMLEIDSPMVDYAIQNLYERSEASADQDKAKHEPLEEPKEESMPEIDTLLVDYALRNLSEGSDASTDQVKSKEQPREEPKEESMPEFDCKPHLEQKSAYDPTARCYRIRKNVRSRSKKASSQAGPSGISQYGSPSVTTKSKVEENKDIDFRSIIGDLSDSEDETEGSKDMMNEDKGKDEFEDSEESDDEDQRELMKLLNL</sequence>
<feature type="compositionally biased region" description="Basic and acidic residues" evidence="1">
    <location>
        <begin position="442"/>
        <end position="465"/>
    </location>
</feature>
<feature type="compositionally biased region" description="Basic residues" evidence="1">
    <location>
        <begin position="529"/>
        <end position="541"/>
    </location>
</feature>
<evidence type="ECO:0000313" key="3">
    <source>
        <dbReference type="Proteomes" id="UP000298663"/>
    </source>
</evidence>
<feature type="compositionally biased region" description="Basic and acidic residues" evidence="1">
    <location>
        <begin position="588"/>
        <end position="601"/>
    </location>
</feature>
<feature type="compositionally biased region" description="Basic and acidic residues" evidence="1">
    <location>
        <begin position="492"/>
        <end position="520"/>
    </location>
</feature>
<proteinExistence type="predicted"/>
<feature type="compositionally biased region" description="Polar residues" evidence="1">
    <location>
        <begin position="16"/>
        <end position="30"/>
    </location>
</feature>
<reference evidence="2 3" key="2">
    <citation type="journal article" date="2019" name="G3 (Bethesda)">
        <title>Hybrid Assembly of the Genome of the Entomopathogenic Nematode Steinernema carpocapsae Identifies the X-Chromosome.</title>
        <authorList>
            <person name="Serra L."/>
            <person name="Macchietto M."/>
            <person name="Macias-Munoz A."/>
            <person name="McGill C.J."/>
            <person name="Rodriguez I.M."/>
            <person name="Rodriguez B."/>
            <person name="Murad R."/>
            <person name="Mortazavi A."/>
        </authorList>
    </citation>
    <scope>NUCLEOTIDE SEQUENCE [LARGE SCALE GENOMIC DNA]</scope>
    <source>
        <strain evidence="2 3">ALL</strain>
    </source>
</reference>
<evidence type="ECO:0000313" key="2">
    <source>
        <dbReference type="EMBL" id="TKR73112.1"/>
    </source>
</evidence>
<organism evidence="2 3">
    <name type="scientific">Steinernema carpocapsae</name>
    <name type="common">Entomopathogenic nematode</name>
    <dbReference type="NCBI Taxonomy" id="34508"/>
    <lineage>
        <taxon>Eukaryota</taxon>
        <taxon>Metazoa</taxon>
        <taxon>Ecdysozoa</taxon>
        <taxon>Nematoda</taxon>
        <taxon>Chromadorea</taxon>
        <taxon>Rhabditida</taxon>
        <taxon>Tylenchina</taxon>
        <taxon>Panagrolaimomorpha</taxon>
        <taxon>Strongyloidoidea</taxon>
        <taxon>Steinernematidae</taxon>
        <taxon>Steinernema</taxon>
    </lineage>
</organism>
<name>A0A4U5MU98_STECR</name>
<feature type="compositionally biased region" description="Basic and acidic residues" evidence="1">
    <location>
        <begin position="180"/>
        <end position="202"/>
    </location>
</feature>
<comment type="caution">
    <text evidence="2">The sequence shown here is derived from an EMBL/GenBank/DDBJ whole genome shotgun (WGS) entry which is preliminary data.</text>
</comment>
<protein>
    <submittedName>
        <fullName evidence="2">Uncharacterized protein</fullName>
    </submittedName>
</protein>
<feature type="compositionally biased region" description="Acidic residues" evidence="1">
    <location>
        <begin position="602"/>
        <end position="614"/>
    </location>
</feature>
<feature type="compositionally biased region" description="Polar residues" evidence="1">
    <location>
        <begin position="542"/>
        <end position="562"/>
    </location>
</feature>
<gene>
    <name evidence="2" type="ORF">L596_020463</name>
</gene>
<reference evidence="2 3" key="1">
    <citation type="journal article" date="2015" name="Genome Biol.">
        <title>Comparative genomics of Steinernema reveals deeply conserved gene regulatory networks.</title>
        <authorList>
            <person name="Dillman A.R."/>
            <person name="Macchietto M."/>
            <person name="Porter C.F."/>
            <person name="Rogers A."/>
            <person name="Williams B."/>
            <person name="Antoshechkin I."/>
            <person name="Lee M.M."/>
            <person name="Goodwin Z."/>
            <person name="Lu X."/>
            <person name="Lewis E.E."/>
            <person name="Goodrich-Blair H."/>
            <person name="Stock S.P."/>
            <person name="Adams B.J."/>
            <person name="Sternberg P.W."/>
            <person name="Mortazavi A."/>
        </authorList>
    </citation>
    <scope>NUCLEOTIDE SEQUENCE [LARGE SCALE GENOMIC DNA]</scope>
    <source>
        <strain evidence="2 3">ALL</strain>
    </source>
</reference>